<dbReference type="InterPro" id="IPR032816">
    <property type="entry name" value="VTT_dom"/>
</dbReference>
<evidence type="ECO:0000256" key="3">
    <source>
        <dbReference type="ARBA" id="ARBA00022475"/>
    </source>
</evidence>
<keyword evidence="6 7" id="KW-0472">Membrane</keyword>
<dbReference type="AlphaFoldDB" id="A0A9X7W329"/>
<dbReference type="PANTHER" id="PTHR42709:SF6">
    <property type="entry name" value="UNDECAPRENYL PHOSPHATE TRANSPORTER A"/>
    <property type="match status" value="1"/>
</dbReference>
<organism evidence="9 10">
    <name type="scientific">Alicyclobacillus mengziensis</name>
    <dbReference type="NCBI Taxonomy" id="2931921"/>
    <lineage>
        <taxon>Bacteria</taxon>
        <taxon>Bacillati</taxon>
        <taxon>Bacillota</taxon>
        <taxon>Bacilli</taxon>
        <taxon>Bacillales</taxon>
        <taxon>Alicyclobacillaceae</taxon>
        <taxon>Alicyclobacillus</taxon>
    </lineage>
</organism>
<evidence type="ECO:0000313" key="10">
    <source>
        <dbReference type="Proteomes" id="UP000663505"/>
    </source>
</evidence>
<evidence type="ECO:0000256" key="2">
    <source>
        <dbReference type="ARBA" id="ARBA00010792"/>
    </source>
</evidence>
<feature type="transmembrane region" description="Helical" evidence="7">
    <location>
        <begin position="106"/>
        <end position="126"/>
    </location>
</feature>
<gene>
    <name evidence="9" type="ORF">JZ786_11355</name>
</gene>
<feature type="transmembrane region" description="Helical" evidence="7">
    <location>
        <begin position="170"/>
        <end position="190"/>
    </location>
</feature>
<evidence type="ECO:0000313" key="9">
    <source>
        <dbReference type="EMBL" id="QSO49440.1"/>
    </source>
</evidence>
<protein>
    <submittedName>
        <fullName evidence="9">DedA family protein</fullName>
    </submittedName>
</protein>
<feature type="domain" description="VTT" evidence="8">
    <location>
        <begin position="30"/>
        <end position="156"/>
    </location>
</feature>
<name>A0A9X7W329_9BACL</name>
<comment type="similarity">
    <text evidence="2">Belongs to the DedA family.</text>
</comment>
<dbReference type="KEGG" id="afx:JZ786_11355"/>
<evidence type="ECO:0000256" key="5">
    <source>
        <dbReference type="ARBA" id="ARBA00022989"/>
    </source>
</evidence>
<sequence length="211" mass="23793">MNLDVHFWLAHYGYIGVFFILMSEVIGIPFPAETTLTLTGIAWSAGQLSLLPLVVMASLGNIVGSTIGYFVGKYLGRLVILRVGKYVGITERRLNKAEVQFRKYQSGVIFVGKFIAGIRVLIPYLAGINETPFIRFSLYNSIAAVLWVLSFVLLGKYIGELWGKYHALIFHYMTPSIVVLVILIGLYVWWKVYSHRREKLADKGDNHGESM</sequence>
<dbReference type="GO" id="GO:0005886">
    <property type="term" value="C:plasma membrane"/>
    <property type="evidence" value="ECO:0007669"/>
    <property type="project" value="UniProtKB-SubCell"/>
</dbReference>
<reference evidence="9 10" key="1">
    <citation type="submission" date="2021-02" db="EMBL/GenBank/DDBJ databases">
        <title>Alicyclobacillus curvatus sp. nov. and Alicyclobacillus mengziensis sp. nov., two acidophilic bacteria isolated from acid mine drainage.</title>
        <authorList>
            <person name="Huang Y."/>
        </authorList>
    </citation>
    <scope>NUCLEOTIDE SEQUENCE [LARGE SCALE GENOMIC DNA]</scope>
    <source>
        <strain evidence="9 10">S30H14</strain>
    </source>
</reference>
<keyword evidence="3" id="KW-1003">Cell membrane</keyword>
<dbReference type="EMBL" id="CP071182">
    <property type="protein sequence ID" value="QSO49440.1"/>
    <property type="molecule type" value="Genomic_DNA"/>
</dbReference>
<evidence type="ECO:0000259" key="8">
    <source>
        <dbReference type="Pfam" id="PF09335"/>
    </source>
</evidence>
<feature type="transmembrane region" description="Helical" evidence="7">
    <location>
        <begin position="138"/>
        <end position="158"/>
    </location>
</feature>
<dbReference type="PANTHER" id="PTHR42709">
    <property type="entry name" value="ALKALINE PHOSPHATASE LIKE PROTEIN"/>
    <property type="match status" value="1"/>
</dbReference>
<evidence type="ECO:0000256" key="4">
    <source>
        <dbReference type="ARBA" id="ARBA00022692"/>
    </source>
</evidence>
<accession>A0A9X7W329</accession>
<feature type="transmembrane region" description="Helical" evidence="7">
    <location>
        <begin position="50"/>
        <end position="72"/>
    </location>
</feature>
<evidence type="ECO:0000256" key="7">
    <source>
        <dbReference type="SAM" id="Phobius"/>
    </source>
</evidence>
<keyword evidence="5 7" id="KW-1133">Transmembrane helix</keyword>
<feature type="transmembrane region" description="Helical" evidence="7">
    <location>
        <begin position="12"/>
        <end position="30"/>
    </location>
</feature>
<evidence type="ECO:0000256" key="1">
    <source>
        <dbReference type="ARBA" id="ARBA00004651"/>
    </source>
</evidence>
<comment type="subcellular location">
    <subcellularLocation>
        <location evidence="1">Cell membrane</location>
        <topology evidence="1">Multi-pass membrane protein</topology>
    </subcellularLocation>
</comment>
<dbReference type="InterPro" id="IPR051311">
    <property type="entry name" value="DedA_domain"/>
</dbReference>
<keyword evidence="4 7" id="KW-0812">Transmembrane</keyword>
<keyword evidence="10" id="KW-1185">Reference proteome</keyword>
<proteinExistence type="inferred from homology"/>
<dbReference type="RefSeq" id="WP_206658751.1">
    <property type="nucleotide sequence ID" value="NZ_CP071182.1"/>
</dbReference>
<dbReference type="Pfam" id="PF09335">
    <property type="entry name" value="VTT_dom"/>
    <property type="match status" value="1"/>
</dbReference>
<evidence type="ECO:0000256" key="6">
    <source>
        <dbReference type="ARBA" id="ARBA00023136"/>
    </source>
</evidence>
<dbReference type="Proteomes" id="UP000663505">
    <property type="component" value="Chromosome"/>
</dbReference>